<keyword evidence="3" id="KW-1185">Reference proteome</keyword>
<feature type="compositionally biased region" description="Low complexity" evidence="1">
    <location>
        <begin position="26"/>
        <end position="38"/>
    </location>
</feature>
<dbReference type="Gene3D" id="3.10.180.10">
    <property type="entry name" value="2,3-Dihydroxybiphenyl 1,2-Dioxygenase, domain 1"/>
    <property type="match status" value="1"/>
</dbReference>
<feature type="compositionally biased region" description="Polar residues" evidence="1">
    <location>
        <begin position="11"/>
        <end position="25"/>
    </location>
</feature>
<organism evidence="2 3">
    <name type="scientific">Vigna mungo</name>
    <name type="common">Black gram</name>
    <name type="synonym">Phaseolus mungo</name>
    <dbReference type="NCBI Taxonomy" id="3915"/>
    <lineage>
        <taxon>Eukaryota</taxon>
        <taxon>Viridiplantae</taxon>
        <taxon>Streptophyta</taxon>
        <taxon>Embryophyta</taxon>
        <taxon>Tracheophyta</taxon>
        <taxon>Spermatophyta</taxon>
        <taxon>Magnoliopsida</taxon>
        <taxon>eudicotyledons</taxon>
        <taxon>Gunneridae</taxon>
        <taxon>Pentapetalae</taxon>
        <taxon>rosids</taxon>
        <taxon>fabids</taxon>
        <taxon>Fabales</taxon>
        <taxon>Fabaceae</taxon>
        <taxon>Papilionoideae</taxon>
        <taxon>50 kb inversion clade</taxon>
        <taxon>NPAAA clade</taxon>
        <taxon>indigoferoid/millettioid clade</taxon>
        <taxon>Phaseoleae</taxon>
        <taxon>Vigna</taxon>
    </lineage>
</organism>
<accession>A0AAQ3PBU0</accession>
<dbReference type="Proteomes" id="UP001374535">
    <property type="component" value="Chromosome 1"/>
</dbReference>
<evidence type="ECO:0000313" key="2">
    <source>
        <dbReference type="EMBL" id="WVZ24659.1"/>
    </source>
</evidence>
<sequence>MHRHHPCQNHHCATQPSMVRDTSQTESSGGSENEPGSPKHFNWSDTLKTLHTALRPAAKTTKLSETLETLIPHELGDPFSGNNPLHLQIHHGLVNILGFFPIRRPGSLDFDGAWLFGYGIGIHLLQAKDHPCNIPRMKEINPKDNHISFQASMGAVEKKLEEMEIEYVRATVEEGGIKVDQLFFHDPDGFMVEICNCDILPMIPLASDMVRSCSRMNLQMLQ</sequence>
<dbReference type="AlphaFoldDB" id="A0AAQ3PBU0"/>
<proteinExistence type="predicted"/>
<gene>
    <name evidence="2" type="ORF">V8G54_003203</name>
</gene>
<evidence type="ECO:0000313" key="3">
    <source>
        <dbReference type="Proteomes" id="UP001374535"/>
    </source>
</evidence>
<dbReference type="InterPro" id="IPR029068">
    <property type="entry name" value="Glyas_Bleomycin-R_OHBP_Dase"/>
</dbReference>
<name>A0AAQ3PBU0_VIGMU</name>
<dbReference type="PANTHER" id="PTHR46142">
    <property type="match status" value="1"/>
</dbReference>
<feature type="region of interest" description="Disordered" evidence="1">
    <location>
        <begin position="1"/>
        <end position="43"/>
    </location>
</feature>
<evidence type="ECO:0000256" key="1">
    <source>
        <dbReference type="SAM" id="MobiDB-lite"/>
    </source>
</evidence>
<reference evidence="2 3" key="1">
    <citation type="journal article" date="2023" name="Life. Sci Alliance">
        <title>Evolutionary insights into 3D genome organization and epigenetic landscape of Vigna mungo.</title>
        <authorList>
            <person name="Junaid A."/>
            <person name="Singh B."/>
            <person name="Bhatia S."/>
        </authorList>
    </citation>
    <scope>NUCLEOTIDE SEQUENCE [LARGE SCALE GENOMIC DNA]</scope>
    <source>
        <strain evidence="2">Urdbean</strain>
    </source>
</reference>
<evidence type="ECO:0008006" key="4">
    <source>
        <dbReference type="Google" id="ProtNLM"/>
    </source>
</evidence>
<dbReference type="EMBL" id="CP144700">
    <property type="protein sequence ID" value="WVZ24659.1"/>
    <property type="molecule type" value="Genomic_DNA"/>
</dbReference>
<dbReference type="SUPFAM" id="SSF54593">
    <property type="entry name" value="Glyoxalase/Bleomycin resistance protein/Dihydroxybiphenyl dioxygenase"/>
    <property type="match status" value="1"/>
</dbReference>
<protein>
    <recommendedName>
        <fullName evidence="4">VOC domain-containing protein</fullName>
    </recommendedName>
</protein>
<dbReference type="PANTHER" id="PTHR46142:SF3">
    <property type="entry name" value="F18B13.24 PROTEIN"/>
    <property type="match status" value="1"/>
</dbReference>